<proteinExistence type="predicted"/>
<dbReference type="RefSeq" id="XP_070920929.1">
    <property type="nucleotide sequence ID" value="XM_071064828.1"/>
</dbReference>
<dbReference type="GeneID" id="98180151"/>
<feature type="chain" id="PRO_5046140226" evidence="2">
    <location>
        <begin position="19"/>
        <end position="256"/>
    </location>
</feature>
<feature type="compositionally biased region" description="Acidic residues" evidence="1">
    <location>
        <begin position="126"/>
        <end position="136"/>
    </location>
</feature>
<reference evidence="3 4" key="1">
    <citation type="submission" date="2024-09" db="EMBL/GenBank/DDBJ databases">
        <title>Itraconazole resistance in Madurella fahalii resulting from another homologue of gene encoding cytochrome P450 14-alpha sterol demethylase (CYP51).</title>
        <authorList>
            <person name="Yoshioka I."/>
            <person name="Fahal A.H."/>
            <person name="Kaneko S."/>
            <person name="Yaguchi T."/>
        </authorList>
    </citation>
    <scope>NUCLEOTIDE SEQUENCE [LARGE SCALE GENOMIC DNA]</scope>
    <source>
        <strain evidence="3 4">IFM 68171</strain>
    </source>
</reference>
<organism evidence="3 4">
    <name type="scientific">Madurella fahalii</name>
    <dbReference type="NCBI Taxonomy" id="1157608"/>
    <lineage>
        <taxon>Eukaryota</taxon>
        <taxon>Fungi</taxon>
        <taxon>Dikarya</taxon>
        <taxon>Ascomycota</taxon>
        <taxon>Pezizomycotina</taxon>
        <taxon>Sordariomycetes</taxon>
        <taxon>Sordariomycetidae</taxon>
        <taxon>Sordariales</taxon>
        <taxon>Sordariales incertae sedis</taxon>
        <taxon>Madurella</taxon>
    </lineage>
</organism>
<evidence type="ECO:0000256" key="2">
    <source>
        <dbReference type="SAM" id="SignalP"/>
    </source>
</evidence>
<evidence type="ECO:0000313" key="3">
    <source>
        <dbReference type="EMBL" id="GAB1319199.1"/>
    </source>
</evidence>
<feature type="region of interest" description="Disordered" evidence="1">
    <location>
        <begin position="90"/>
        <end position="154"/>
    </location>
</feature>
<protein>
    <submittedName>
        <fullName evidence="3">Uncharacterized protein</fullName>
    </submittedName>
</protein>
<accession>A0ABQ0GND6</accession>
<dbReference type="EMBL" id="BAAFSV010000005">
    <property type="protein sequence ID" value="GAB1319199.1"/>
    <property type="molecule type" value="Genomic_DNA"/>
</dbReference>
<evidence type="ECO:0000256" key="1">
    <source>
        <dbReference type="SAM" id="MobiDB-lite"/>
    </source>
</evidence>
<sequence>MRAAVLSLGALALGLATAHEYPYCEKDNCYRNMIDERFADQIEAWCPEFLSGTTTAPSAIHTALDNCDGNVRAVSSACSCITYWASTTTEAPTSSTSSSGVESTTEAPETTTSASESSSTATSTTTEDDEDDDCTETDYPTSTPTSTTKWTTSTITTSTTKTITKCPPTVTSCPAGSTTVTTEIITTVTVCPVTETPTLLPTTSVPPTSSFGTVTRPPTTGGPNPTTSVPVTAGAGRVVRGVEGIAAIAGLFAALL</sequence>
<gene>
    <name evidence="3" type="ORF">MFIFM68171_09409</name>
</gene>
<comment type="caution">
    <text evidence="3">The sequence shown here is derived from an EMBL/GenBank/DDBJ whole genome shotgun (WGS) entry which is preliminary data.</text>
</comment>
<feature type="region of interest" description="Disordered" evidence="1">
    <location>
        <begin position="201"/>
        <end position="229"/>
    </location>
</feature>
<keyword evidence="2" id="KW-0732">Signal</keyword>
<feature type="signal peptide" evidence="2">
    <location>
        <begin position="1"/>
        <end position="18"/>
    </location>
</feature>
<keyword evidence="4" id="KW-1185">Reference proteome</keyword>
<feature type="compositionally biased region" description="Low complexity" evidence="1">
    <location>
        <begin position="137"/>
        <end position="154"/>
    </location>
</feature>
<evidence type="ECO:0000313" key="4">
    <source>
        <dbReference type="Proteomes" id="UP001628179"/>
    </source>
</evidence>
<name>A0ABQ0GND6_9PEZI</name>
<feature type="compositionally biased region" description="Low complexity" evidence="1">
    <location>
        <begin position="90"/>
        <end position="125"/>
    </location>
</feature>
<dbReference type="Proteomes" id="UP001628179">
    <property type="component" value="Unassembled WGS sequence"/>
</dbReference>